<evidence type="ECO:0000313" key="5">
    <source>
        <dbReference type="Proteomes" id="UP000187609"/>
    </source>
</evidence>
<dbReference type="SUPFAM" id="SSF48371">
    <property type="entry name" value="ARM repeat"/>
    <property type="match status" value="1"/>
</dbReference>
<keyword evidence="5" id="KW-1185">Reference proteome</keyword>
<evidence type="ECO:0000256" key="1">
    <source>
        <dbReference type="ARBA" id="ARBA00010394"/>
    </source>
</evidence>
<accession>A0A1J6I404</accession>
<dbReference type="OrthoDB" id="10298160at2759"/>
<dbReference type="EMBL" id="MJEQ01037190">
    <property type="protein sequence ID" value="OIS99765.1"/>
    <property type="molecule type" value="Genomic_DNA"/>
</dbReference>
<gene>
    <name evidence="4" type="ORF">A4A49_04647</name>
</gene>
<evidence type="ECO:0000256" key="2">
    <source>
        <dbReference type="ARBA" id="ARBA00022448"/>
    </source>
</evidence>
<name>A0A1J6I404_NICAT</name>
<dbReference type="KEGG" id="nau:109231701"/>
<evidence type="ECO:0000256" key="3">
    <source>
        <dbReference type="ARBA" id="ARBA00022927"/>
    </source>
</evidence>
<dbReference type="AlphaFoldDB" id="A0A1J6I404"/>
<proteinExistence type="inferred from homology"/>
<keyword evidence="2" id="KW-0813">Transport</keyword>
<dbReference type="Gramene" id="OIS99765">
    <property type="protein sequence ID" value="OIS99765"/>
    <property type="gene ID" value="A4A49_04647"/>
</dbReference>
<keyword evidence="3" id="KW-0653">Protein transport</keyword>
<dbReference type="InterPro" id="IPR011989">
    <property type="entry name" value="ARM-like"/>
</dbReference>
<dbReference type="PANTHER" id="PTHR23316">
    <property type="entry name" value="IMPORTIN ALPHA"/>
    <property type="match status" value="1"/>
</dbReference>
<dbReference type="STRING" id="49451.A0A1J6I404"/>
<reference evidence="4" key="1">
    <citation type="submission" date="2016-11" db="EMBL/GenBank/DDBJ databases">
        <title>The genome of Nicotiana attenuata.</title>
        <authorList>
            <person name="Xu S."/>
            <person name="Brockmoeller T."/>
            <person name="Gaquerel E."/>
            <person name="Navarro A."/>
            <person name="Kuhl H."/>
            <person name="Gase K."/>
            <person name="Ling Z."/>
            <person name="Zhou W."/>
            <person name="Kreitzer C."/>
            <person name="Stanke M."/>
            <person name="Tang H."/>
            <person name="Lyons E."/>
            <person name="Pandey P."/>
            <person name="Pandey S.P."/>
            <person name="Timmermann B."/>
            <person name="Baldwin I.T."/>
        </authorList>
    </citation>
    <scope>NUCLEOTIDE SEQUENCE [LARGE SCALE GENOMIC DNA]</scope>
    <source>
        <strain evidence="4">UT</strain>
    </source>
</reference>
<protein>
    <submittedName>
        <fullName evidence="4">Importin subunit alpha-1b</fullName>
    </submittedName>
</protein>
<dbReference type="GO" id="GO:0015031">
    <property type="term" value="P:protein transport"/>
    <property type="evidence" value="ECO:0007669"/>
    <property type="project" value="UniProtKB-KW"/>
</dbReference>
<comment type="caution">
    <text evidence="4">The sequence shown here is derived from an EMBL/GenBank/DDBJ whole genome shotgun (WGS) entry which is preliminary data.</text>
</comment>
<dbReference type="Proteomes" id="UP000187609">
    <property type="component" value="Unassembled WGS sequence"/>
</dbReference>
<comment type="similarity">
    <text evidence="1">Belongs to the importin alpha family.</text>
</comment>
<organism evidence="4 5">
    <name type="scientific">Nicotiana attenuata</name>
    <name type="common">Coyote tobacco</name>
    <dbReference type="NCBI Taxonomy" id="49451"/>
    <lineage>
        <taxon>Eukaryota</taxon>
        <taxon>Viridiplantae</taxon>
        <taxon>Streptophyta</taxon>
        <taxon>Embryophyta</taxon>
        <taxon>Tracheophyta</taxon>
        <taxon>Spermatophyta</taxon>
        <taxon>Magnoliopsida</taxon>
        <taxon>eudicotyledons</taxon>
        <taxon>Gunneridae</taxon>
        <taxon>Pentapetalae</taxon>
        <taxon>asterids</taxon>
        <taxon>lamiids</taxon>
        <taxon>Solanales</taxon>
        <taxon>Solanaceae</taxon>
        <taxon>Nicotianoideae</taxon>
        <taxon>Nicotianeae</taxon>
        <taxon>Nicotiana</taxon>
    </lineage>
</organism>
<evidence type="ECO:0000313" key="4">
    <source>
        <dbReference type="EMBL" id="OIS99765.1"/>
    </source>
</evidence>
<dbReference type="Gene3D" id="1.25.10.10">
    <property type="entry name" value="Leucine-rich Repeat Variant"/>
    <property type="match status" value="1"/>
</dbReference>
<dbReference type="SMR" id="A0A1J6I404"/>
<dbReference type="InterPro" id="IPR016024">
    <property type="entry name" value="ARM-type_fold"/>
</dbReference>
<sequence>MKARSIYGRDVLHCLPDLLDRGEEERLVCLCIAYITLGSSQRAKAVADVAGLMDPLCQLAKARQMDVAVAAISNAIIGISDDSYINELVDCCIGPLCDYLGVFGNKIICTISLKGVENILEYGEKHKGPDGTNIYAKRIEEAGGLKNLNGMYCSLTMKLQAYEILSKYWPANGTSCKGVPTYTIPPLKNYYRRRRERGSKICAALT</sequence>